<evidence type="ECO:0000313" key="1">
    <source>
        <dbReference type="EMBL" id="EYB87101.1"/>
    </source>
</evidence>
<protein>
    <submittedName>
        <fullName evidence="1">Uncharacterized protein</fullName>
    </submittedName>
</protein>
<name>A0A016S9N3_9BILA</name>
<comment type="caution">
    <text evidence="1">The sequence shown here is derived from an EMBL/GenBank/DDBJ whole genome shotgun (WGS) entry which is preliminary data.</text>
</comment>
<proteinExistence type="predicted"/>
<sequence length="68" mass="7093">MAAERGWTATRALWLSAAPAEAAGNFGASVFLRVSAQQARCLGAADNQSARAAVPPLVYGRLEFTVTV</sequence>
<gene>
    <name evidence="1" type="primary">Acey_s0268.g785</name>
    <name evidence="1" type="ORF">Y032_0268g785</name>
</gene>
<accession>A0A016S9N3</accession>
<dbReference type="AlphaFoldDB" id="A0A016S9N3"/>
<keyword evidence="2" id="KW-1185">Reference proteome</keyword>
<evidence type="ECO:0000313" key="2">
    <source>
        <dbReference type="Proteomes" id="UP000024635"/>
    </source>
</evidence>
<dbReference type="Proteomes" id="UP000024635">
    <property type="component" value="Unassembled WGS sequence"/>
</dbReference>
<dbReference type="OrthoDB" id="5783963at2759"/>
<reference evidence="2" key="1">
    <citation type="journal article" date="2015" name="Nat. Genet.">
        <title>The genome and transcriptome of the zoonotic hookworm Ancylostoma ceylanicum identify infection-specific gene families.</title>
        <authorList>
            <person name="Schwarz E.M."/>
            <person name="Hu Y."/>
            <person name="Antoshechkin I."/>
            <person name="Miller M.M."/>
            <person name="Sternberg P.W."/>
            <person name="Aroian R.V."/>
        </authorList>
    </citation>
    <scope>NUCLEOTIDE SEQUENCE</scope>
    <source>
        <strain evidence="2">HY135</strain>
    </source>
</reference>
<dbReference type="EMBL" id="JARK01001604">
    <property type="protein sequence ID" value="EYB87101.1"/>
    <property type="molecule type" value="Genomic_DNA"/>
</dbReference>
<organism evidence="1 2">
    <name type="scientific">Ancylostoma ceylanicum</name>
    <dbReference type="NCBI Taxonomy" id="53326"/>
    <lineage>
        <taxon>Eukaryota</taxon>
        <taxon>Metazoa</taxon>
        <taxon>Ecdysozoa</taxon>
        <taxon>Nematoda</taxon>
        <taxon>Chromadorea</taxon>
        <taxon>Rhabditida</taxon>
        <taxon>Rhabditina</taxon>
        <taxon>Rhabditomorpha</taxon>
        <taxon>Strongyloidea</taxon>
        <taxon>Ancylostomatidae</taxon>
        <taxon>Ancylostomatinae</taxon>
        <taxon>Ancylostoma</taxon>
    </lineage>
</organism>